<sequence>MDTKLIWKAHIDEMERNVTKTIAALSSLGSSAWGIPMRELRKIYRGVAIPQM</sequence>
<dbReference type="Proteomes" id="UP000028045">
    <property type="component" value="Unassembled WGS sequence"/>
</dbReference>
<evidence type="ECO:0000313" key="1">
    <source>
        <dbReference type="EMBL" id="KEY72932.1"/>
    </source>
</evidence>
<dbReference type="HOGENOM" id="CLU_3093259_0_0_1"/>
<gene>
    <name evidence="1" type="ORF">S7711_11637</name>
</gene>
<feature type="non-terminal residue" evidence="1">
    <location>
        <position position="52"/>
    </location>
</feature>
<dbReference type="AlphaFoldDB" id="A0A084B5V3"/>
<dbReference type="EMBL" id="KL647980">
    <property type="protein sequence ID" value="KEY72932.1"/>
    <property type="molecule type" value="Genomic_DNA"/>
</dbReference>
<proteinExistence type="predicted"/>
<organism evidence="1 2">
    <name type="scientific">Stachybotrys chartarum (strain CBS 109288 / IBT 7711)</name>
    <name type="common">Toxic black mold</name>
    <name type="synonym">Stilbospora chartarum</name>
    <dbReference type="NCBI Taxonomy" id="1280523"/>
    <lineage>
        <taxon>Eukaryota</taxon>
        <taxon>Fungi</taxon>
        <taxon>Dikarya</taxon>
        <taxon>Ascomycota</taxon>
        <taxon>Pezizomycotina</taxon>
        <taxon>Sordariomycetes</taxon>
        <taxon>Hypocreomycetidae</taxon>
        <taxon>Hypocreales</taxon>
        <taxon>Stachybotryaceae</taxon>
        <taxon>Stachybotrys</taxon>
    </lineage>
</organism>
<keyword evidence="2" id="KW-1185">Reference proteome</keyword>
<reference evidence="1 2" key="1">
    <citation type="journal article" date="2014" name="BMC Genomics">
        <title>Comparative genome sequencing reveals chemotype-specific gene clusters in the toxigenic black mold Stachybotrys.</title>
        <authorList>
            <person name="Semeiks J."/>
            <person name="Borek D."/>
            <person name="Otwinowski Z."/>
            <person name="Grishin N.V."/>
        </authorList>
    </citation>
    <scope>NUCLEOTIDE SEQUENCE [LARGE SCALE GENOMIC DNA]</scope>
    <source>
        <strain evidence="2">CBS 109288 / IBT 7711</strain>
    </source>
</reference>
<accession>A0A084B5V3</accession>
<evidence type="ECO:0000313" key="2">
    <source>
        <dbReference type="Proteomes" id="UP000028045"/>
    </source>
</evidence>
<name>A0A084B5V3_STACB</name>
<protein>
    <submittedName>
        <fullName evidence="1">Uncharacterized protein</fullName>
    </submittedName>
</protein>